<keyword evidence="2" id="KW-1185">Reference proteome</keyword>
<dbReference type="AlphaFoldDB" id="A0A8J4BNY2"/>
<organism evidence="1 2">
    <name type="scientific">Volvox africanus</name>
    <dbReference type="NCBI Taxonomy" id="51714"/>
    <lineage>
        <taxon>Eukaryota</taxon>
        <taxon>Viridiplantae</taxon>
        <taxon>Chlorophyta</taxon>
        <taxon>core chlorophytes</taxon>
        <taxon>Chlorophyceae</taxon>
        <taxon>CS clade</taxon>
        <taxon>Chlamydomonadales</taxon>
        <taxon>Volvocaceae</taxon>
        <taxon>Volvox</taxon>
    </lineage>
</organism>
<protein>
    <recommendedName>
        <fullName evidence="3">Glycosyltransferase family 92 protein</fullName>
    </recommendedName>
</protein>
<accession>A0A8J4BNY2</accession>
<dbReference type="Proteomes" id="UP000747399">
    <property type="component" value="Unassembled WGS sequence"/>
</dbReference>
<name>A0A8J4BNY2_9CHLO</name>
<dbReference type="EMBL" id="BNCO01000071">
    <property type="protein sequence ID" value="GIL64963.1"/>
    <property type="molecule type" value="Genomic_DNA"/>
</dbReference>
<sequence>MRRGEVLVQIRKISPSVISQTFSPKPCRYHHSMNNEVHHLEVVVSAPKTDPDIPVFKSPDAYINLKSLVVLYTRGPLNADVYSVCGSIDSIRILVWVDSPRDLHMRVYGHLNLPTEHFQWHPRLLLETALPGLVLEATLEPTSRQYSTVWGQSPRPYSLYVTLPRGSSNCFKIIEASFPKHKAPVCLPPAASDGVCNSLAPPDTFNLTKPALYTTIGPIRHPSSTRDWNNHMSWVSGRLINYVTYHVAMGVTGLLQYTDELMRSFLMQNPRIVELVRRGHLRLVKWDMPERAHDDTDGAGRPLGYNYDQALFASHALLGLSACGANLVLLVTDLDEYLYFPKPGRRWPEPWGNCMGPTSSVTDSGQIHPPITVFQLQRYDLLTSYVAPKDESKLWATPGSLAIIANGTRWHAVGYGDDNDQLRHPMSRYDILSNRPMARMYVKQAQLPAARVVLFFVHEGAPMIGRQQLVHHRCMALLHLPNFFRDRRSANGGGDGTRSQTSQGWRAFRHWMFLKPGEAMAQSGL</sequence>
<evidence type="ECO:0000313" key="1">
    <source>
        <dbReference type="EMBL" id="GIL64963.1"/>
    </source>
</evidence>
<gene>
    <name evidence="1" type="ORF">Vafri_18826</name>
</gene>
<comment type="caution">
    <text evidence="1">The sequence shown here is derived from an EMBL/GenBank/DDBJ whole genome shotgun (WGS) entry which is preliminary data.</text>
</comment>
<evidence type="ECO:0008006" key="3">
    <source>
        <dbReference type="Google" id="ProtNLM"/>
    </source>
</evidence>
<evidence type="ECO:0000313" key="2">
    <source>
        <dbReference type="Proteomes" id="UP000747399"/>
    </source>
</evidence>
<proteinExistence type="predicted"/>
<reference evidence="1" key="1">
    <citation type="journal article" date="2021" name="Proc. Natl. Acad. Sci. U.S.A.">
        <title>Three genomes in the algal genus Volvox reveal the fate of a haploid sex-determining region after a transition to homothallism.</title>
        <authorList>
            <person name="Yamamoto K."/>
            <person name="Hamaji T."/>
            <person name="Kawai-Toyooka H."/>
            <person name="Matsuzaki R."/>
            <person name="Takahashi F."/>
            <person name="Nishimura Y."/>
            <person name="Kawachi M."/>
            <person name="Noguchi H."/>
            <person name="Minakuchi Y."/>
            <person name="Umen J.G."/>
            <person name="Toyoda A."/>
            <person name="Nozaki H."/>
        </authorList>
    </citation>
    <scope>NUCLEOTIDE SEQUENCE</scope>
    <source>
        <strain evidence="1">NIES-3780</strain>
    </source>
</reference>